<feature type="coiled-coil region" evidence="1">
    <location>
        <begin position="4996"/>
        <end position="5027"/>
    </location>
</feature>
<feature type="coiled-coil region" evidence="1">
    <location>
        <begin position="2206"/>
        <end position="2262"/>
    </location>
</feature>
<evidence type="ECO:0000256" key="2">
    <source>
        <dbReference type="SAM" id="MobiDB-lite"/>
    </source>
</evidence>
<evidence type="ECO:0008006" key="6">
    <source>
        <dbReference type="Google" id="ProtNLM"/>
    </source>
</evidence>
<feature type="compositionally biased region" description="Basic residues" evidence="2">
    <location>
        <begin position="3800"/>
        <end position="3816"/>
    </location>
</feature>
<dbReference type="VEuPathDB" id="PiroplasmaDB:BOVATA_047450"/>
<gene>
    <name evidence="4" type="ORF">BOVATA_047450</name>
</gene>
<evidence type="ECO:0000256" key="3">
    <source>
        <dbReference type="SAM" id="Phobius"/>
    </source>
</evidence>
<keyword evidence="1" id="KW-0175">Coiled coil</keyword>
<keyword evidence="3" id="KW-0472">Membrane</keyword>
<dbReference type="PANTHER" id="PTHR19327:SF0">
    <property type="entry name" value="GOLGIN SUBFAMILY A MEMBER 4"/>
    <property type="match status" value="1"/>
</dbReference>
<dbReference type="EMBL" id="BDSA01000026">
    <property type="protein sequence ID" value="GBE63252.1"/>
    <property type="molecule type" value="Genomic_DNA"/>
</dbReference>
<keyword evidence="3" id="KW-0812">Transmembrane</keyword>
<keyword evidence="5" id="KW-1185">Reference proteome</keyword>
<feature type="coiled-coil region" evidence="1">
    <location>
        <begin position="393"/>
        <end position="458"/>
    </location>
</feature>
<name>A0A2H6KJT3_9APIC</name>
<feature type="region of interest" description="Disordered" evidence="2">
    <location>
        <begin position="1987"/>
        <end position="2014"/>
    </location>
</feature>
<sequence>MVSLAELSGKLGQFIGKSDAVTTAINNGINIIIDSNEDFKSLKKSPSSTALPPPAVSAVSINVDMLSKKIEHFKKEIASLSAQIEQLKNQKTSVPDDLNKSHESCQSKLDALQKLKSLNESFESLKSPQDKPCETLLNNLCSGLEKFLGYNEHSKGYDGSGIVYSDLDRLCDGVMSFLHGVLSNIHGHLGLHSDEIRSAIESLERNKHLGKEGFNTAIQAVVTGVNRYNEGVKASNNAVITPIKKLQDEMEDLKNAVSKIQENNSSVGAIDKSVTECLSQAQHFVDNITQNSANVSDLSDDLKRNVIKAKDNIEYQRGQLGKIHEHQKGDLKAVTDFVSKQLDGLKRNVFSCIEKDVGELVRKLKNKVSDILKQVVEVNNSLKKYVQALDKWMRESNSLIEGAQNDVKEIRKEVTWHSGEGETSENWMNAVNTADELKKKAQKLLDAAETAKKQVQSLVTVALEGVKTMDDELKKDLHGVRGQIKGAIIKLATTLEGNVKSDLKVLEGNIDSGLNPIVGSAQTFKLSLQTTKGALIKAMKSVIGDVGDLENLANLEQIKGADGTPVSAPLLQKLADQTAFGKLTEYFQQIKTQLTEPLRTVMGTIGDAVGKLGSPAGKNDLKEALKTAKDKLLQLHKVVRGDLPTPDVTQVTLDGATVKIEGVHKLELNRYARHIESVVNKINGQSDVIEKTQLKSLFSTLRQIDQTVSEHSEQVVRRLIGSIKNQVTTEVKSVAGTIKANAEKIRLCINQNQDHDVDYSAKNSAKGLQKLVETFDTSIKGALGNLQSDLGKTIFKKASTGSGDNNYDLTQVMPQFHGTYDTNFRTGDFKNVGGTGTENVLDEEIGKDILTGGGSPGNKISELAKKNFTEYIKQVDQDSLSLPIEQLKGELPEKIKKIRDTGLASLSIIDPDATPGETKIEKKTFEDLFTKVDSYLNQLCGSVRRAVKGLEGNLEHLTKNSIDIDLKKIHNDLHILQNEKLKQAIKDADRFLDEEAKQLQEECINHLKSHLIKQVGIAESAITQDLRAKYVKFMKAQLEAFAEKCQTELQPLPDKITADADKGAKGFMKKMESIVGRLHKHDDVSVLSTNASVVITVLTDHVKTLLVRKTGIRSHVKLIYLLVHKMFEELGNSKHFDPTFTDNLHTLKSKLNDLTPKQFGEESTALLQSLKDGMTALTDVLSKCYINAYEGAKPIEKWTEPLTADQAKEKLTPDGERCAKACLTIVPIIRETLGELAGHLEKDDSAWRKYKMYTSTKQARSLHKEFFRENGYDITLSDSADSGELNHKDTFKGNNIYTHITAGEHVLFSPKSDPSAPGAAELDGISVEVSEEKGLIPELNSYHQLFLQVCHHTHLDSPRVPCSIYEMLAWCCGFPFSPVFEKFEQHINSEFMVADKAEPTKKSVKPIEASPSNVTAPITVKALTKMCEKAYPVLTSILGNGHASGIYAVEFSNNSLKLYYPSSMVQLLCMLYDIAKRLHQQLHFLYQQCKYGSDQSGWRECWYGNQIGGSSFQCNSLQCDNQDCKLSATQSATQKGNQRADQPCNQHPTCGVKSPLQSFLEDGLVGYLPHNVSFRGTNITCSSCPKSSPSTPCKTPMGFPEIAVTASHRNTGKHIYDVLRNFCSRSDKPLSQLCRYLQCLLHRTPQSLDDMWAFYYNFLTEWHGKGRRDEVGLKHKKEAFENAVNAANFKREYEGLKVQSILSTSHTSKSMGHPNGDLFSLICNSKLRGKCGPYLHSLTNDIAGIYSKKYAGRYLSWIVYLTQTFYSLLQSLYEECNRTCGGDKARCRIAKCPQNCNFNDKSSIANHDAGCSSIIQCKSTSSVLCRYGFMLSDRKTLSGTDRKRTCNDFCSVLKKVLDGESVLVKLFNAIDEFMKEIRWPFMLTLLALWSLSLLYLLHIAVVRLDVLRIRSHLRSPSSHRIAAQSLLAAARVKHGGDTKGIEHLAKALKKLIGGAIKNATESLEKRKEQLECPKNSKFCNEKKTQIEEKQHEINKASETSADKAKKESEISKLKSDKEKHYNEVHYLTEDAREKALKDITERQTKLAELQKKLEAFIGTKDGDNPATEILKNLCSGLEKFLGFNSESKGYSGEGIVYSDLDRLCDGVMSFLHGVLHNIQPKLGQHKDTLDSALNSLKDTNDNGITKYRAAIAAVASGVRAYNESVAASNESVSDVITTLRDSVDASFVRTVEAVLQERRDARGNIIEHTERDVTDAERQINEKLQQCQKNATTFVTNLDTSRSTHKDAIDDLNANLKDKLENVRVTVQYESARLGRVKGYESERFTKVEKEIKRVLEAMKCSVDKSVSADITRILGELKQRVTKFLEELHKLSRDLGQYVIELESWIRETQQLIDGIKNKGLDNILNEVNDSLTSKKLDIKDAVDKDLKNWKGKLEGYIQQLTQLTGEVDAKVTALASKFPKNAGGEFCKSINEIFGEIKGKAVMIKSGVLGTDVHGTGIVHNWNQIKQTIGSSVHAIHNKDINPKPGHLDKIVEAVKGYAEGFTRYFEQKIGEMVDKIADSGAVSGKITDYVVAIRNNNELSATNKKVKMAIKTHIVKIAEGIQNPVNKMDVEKTLESIQGYLGGYAAAVKRKRDSDIVAFIGDIKGDNAITAISGLKLTADDTNLKLAVQSTLTAVSEAADEAGRQVGKFMNDIEIKQLSSAIAAANNIKVQLDGADLTIDAPLQRLEEPITYLHTNVNSALQDPTQTNHAANLDQAITDVKDRVAEVAANAIPQKLEGVAQKIKHHLETLADAVSRTTNDVRLKLAELQNEKIGNASRTGDVKANTLQDLRRKLNELHKSLESDPIKNADEFIKYVTAAETHYIDELKRHTKKAADDACNQLTTHARRQYVEALKFALRQFADKVTEELEPLPGMFENDKHIGLKGFMEAFYGNDAGDNINKLKDGIDLRTVCHGFEKFLGPLNTYISREIDRVKEEEHKKNPSLQKYQDPYSKQLNNIYSKLSTVIGHIITKNHYDNNLPTKLAELTATLSDLKLDGFPNPVTVMLGGISGGCRQLVEVLGNVYISKYDGQTIEWEKADTSKKSATKDATENKIPTENANRCAKVFLTCMYTLFDKLHHLFYNGGSKWSQLKIDGSTSGRDKYYLKKYLMEEGFEIQNLITKENTGKVVAFKLSVGFTAYQSFNTDPGKLGSYNDYLAHFKKHEGLLSRLFEHLETYNEVCHFATFSSTKHPSSIYEMLAWFSGLPYSSVYDSLLHDVLPSLLEGPSKKPADDDEIEVTDLGEESFDAYPQPITYSSLATSLNDVCAQSYDVLTGVLGYGYAGGVYACDHSNNTLNLAYPSSANACLGMMVDIMNRLFSQLYFLLTQCSHNTDYSGWSNCSYGQGVGNSGWQCNDNLCANQTCPQKANHGTNQKCNQHPKCGVKSPLQSFLEDGLPGFLPHTFSNVGCGVKCSVGNHFGKTCLTPMGFTDISIKASHTKEGEYLQKVLKEFCGKAESPLTKLCSQLNCLLPTTPKTLGDMFSFYHNFLNEWNTKTEHKRDAFAAAVNKANFEKRYKGFDPAIMFGNPKHSHKQVNADLSSLVCVSTTTQTCGPYLQSINHDVIGTFSKNHAGQYLSWIVYMTETFYDLLKKLYDDCCATCGGDYPKCRVARGQHTCNTANQPGSDNDSDTCNSIVSCQHTRPTIYKYGFVHNDVISLAGKKSKKSCKDFCDALKKVLNNEEKIGATLAVLIYKTIPNFLWKIREPFSLTLLALWSLSLLYLLHITVVRLDVLRIRSHLRSPSSHRIAAQVLIVRRIPGALGSWCITHRPPTRPAAHPLIDQPSSTAAIIAPPRPSIRRHRSPAHRPPAHHRPSCPSTHRPSRIAPCPLIARSLPILPALIMVSPIDGSNKSINRFARPVNHLSSVAHRCSPAHPSRARIACCALVHHAHRLRHRPSTIAYRARRPSMRIAAHRFARPSISRIAPAAHHRPLARIIAKLSAHSQVKHGNGNGKGLGPLAEALKKLIEDAIESATRSLKSKEDELKCADKGSDGLYGNYCNTLQKKIEDEKDGSQKSRHQSDLKKHYSDVHSSEDKRRGALDDIDARRISLGTLAGQLMGFIGSGQEVKDALLKGLHSNVSQLEKLLNASCGGEGCCKNKLPGIEKLKETKSSDENNVERQFNGLQPKLSEIEKEIAENISKLNTTIQRFESEKTAKKDAFSEKDSKSLNSHQSSMKSLETLKELCQFANSLTQNQQNNPRDLLESLCSGLQTFLGYNEKSKGYDGSGIVYSDLDRLCDGVMAFLHSVLKDVHDKQPYNVGKNILRDNVLSHFNGKLCSGHNGFKSVIGQVADGVGRYNREVERSNRDVKTIITGMKSKMESLRDQVSGILNDHSDAGTLKGFTPEEVEKVEAAVSTAEELAKEYAKNGAYFENNFYDRKRGYRSSTAEPTQQFKDLNPALRDKINSAIENISYEGARLTEMSAQEKEKLAATTEKIKKTMKNLQNCVDNNVGEKVNALCKKVKERLQKILEQLKKINKQLSNYVAELDRWIKSADGIVGGTINETKKIMDKGHVAWPLEDKIKGDVDSLKDKALELYGHFTVANQEVENLVKQALEAVKAMDAELKQDLFGVRGAINNAIKELAKTLEGNVKSDLGVLEGGIRSALTEHVKKVLQKIQESVGKIKGPGNVGKKTGLEAVKLKVAELTRAFVNNGRDAGFTYRVDGWLDGILGKDKGSGMESVKTCITKYVEEITQLGKTDVDENKVKEEMKRYIKNQLDTDNVIKPAQGKIDEVKDTIDENNITKNLEAIKEACEEFVKKLDEKIKNGENADIVTNIVGTIQTGFQLRDKYASRAPLRSAVHTTLIALCSSVKQVATELNSFALVNSKKPEIESIAENVTSSLADAGTLDSQLGQATNGRGSGPGKVLSTEKTVELAHYNAETYIEAELKQKFPGSNGAAALRAATTPEYQFGDKLMSNFHDTHKKLLKGQIASATTGVSHTDDVLEQQLKEASGSKVNIQNSEGFRLYKQQVDQSKVDGDPDTLAGALPNKIKEIKTQVENAVKDIEERKKEADGKVDEVRKTLTALYDAVKEVGGNLKSNLTTLRDTNIRKNLDGIKKQLENLKELELKTVIQDVERFMKSLDSSLEPTIQLLGNHVRDEVASAEKTLITHARKQYVNAVKFLLEKFADRVTEELRSLPEQIKKDLAIGHKGFMEKIYDHFITRVQRINEVDPDKFTTTESPLNQAAKKLNGALSLFFIKFKQQEDFTSDSAKIRSPQKALDRVLTGLWASNHFDNKFSNNLDALNDTLATFNPKTYGEGKYPYILESFKKGFSALFTKLEHAYVNAYSGMKFTRLLAPKKVDMSENVPDPQRPASNVVSTSGQLSDPSRTRRSAPAASSPVPSTQPTAPPVSGQKAETEYELTPEGRDCAKVCVTIMERVKNHLFVLERECNSGGRWRHNSIRLYDHTNGRKTENPLGTWLRDHGFRVPSEEGKQDGELRNNLGFTGHKMKTTLLDHNIPGASQVRSLLDWVTEERQNASPGSKKSVTVIDVFDIAHCLRDIFRKYYEVCHHERVDSPRAPSNIYDMLQWLSGLYFNPMYEKLKGHLRTLFPKPLKDDPRDYKDIPAKDLKLEAYPKTITYDDLSDELLQSVCIYAQDALIGILGHGHSGGIYACDFFTNAHKLSYPTSVGSCFDMLLDIVFKVQHQLHFVYKQCCDTTALSGWRDCVYGNGVGGSGWQFNRLQCPNQKAEQNADQIGNQTHKQTCTQKCDQTVSCGLKSPLQSFLEDGLQGFLPHHMTKVGCGVKCSVGSHRGQPCKTPMGFGDISVTASHVKKGAHLAGVLDSFCGPTSHLSRLCRKLNCLLRRAPQTLGDMLAFYHKFLYEWNGQGRVHRQDAFLQAVNDAIFGEQYGKLDVVCIQSSRTHTEKHSKGDLFSLVDCHTSPTVNAPVGSCGPYLESISNDIRRTFSETRASNYLSWIVYITETFYDLLKMLYDECNKCCGTDKSKCRVAKCAVNCNVGKQASTYNHDDSCNSIVNCSYTTPTLFKYGFVHGDALILAGKRSKRTCREFCTALGKVISDKISDESPLAKLIYITIPEYIWAIRTPFSYLLLALWSLSLLYLLHITVVRLDVLRIRSHLRSPSSHRIAAQSLLAAARVKALANVKYFSP</sequence>
<evidence type="ECO:0000313" key="4">
    <source>
        <dbReference type="EMBL" id="GBE63252.1"/>
    </source>
</evidence>
<evidence type="ECO:0000313" key="5">
    <source>
        <dbReference type="Proteomes" id="UP000236319"/>
    </source>
</evidence>
<organism evidence="4 5">
    <name type="scientific">Babesia ovata</name>
    <dbReference type="NCBI Taxonomy" id="189622"/>
    <lineage>
        <taxon>Eukaryota</taxon>
        <taxon>Sar</taxon>
        <taxon>Alveolata</taxon>
        <taxon>Apicomplexa</taxon>
        <taxon>Aconoidasida</taxon>
        <taxon>Piroplasmida</taxon>
        <taxon>Babesiidae</taxon>
        <taxon>Babesia</taxon>
    </lineage>
</organism>
<dbReference type="GeneID" id="39877022"/>
<feature type="transmembrane region" description="Helical" evidence="3">
    <location>
        <begin position="6053"/>
        <end position="6076"/>
    </location>
</feature>
<proteinExistence type="predicted"/>
<dbReference type="PANTHER" id="PTHR19327">
    <property type="entry name" value="GOLGIN"/>
    <property type="match status" value="1"/>
</dbReference>
<feature type="coiled-coil region" evidence="1">
    <location>
        <begin position="2754"/>
        <end position="2807"/>
    </location>
</feature>
<accession>A0A2H6KJT3</accession>
<protein>
    <recommendedName>
        <fullName evidence="6">Extracellular matrix-binding ebh</fullName>
    </recommendedName>
</protein>
<reference evidence="4 5" key="1">
    <citation type="journal article" date="2017" name="BMC Genomics">
        <title>Whole-genome assembly of Babesia ovata and comparative genomics between closely related pathogens.</title>
        <authorList>
            <person name="Yamagishi J."/>
            <person name="Asada M."/>
            <person name="Hakimi H."/>
            <person name="Tanaka T.Q."/>
            <person name="Sugimoto C."/>
            <person name="Kawazu S."/>
        </authorList>
    </citation>
    <scope>NUCLEOTIDE SEQUENCE [LARGE SCALE GENOMIC DNA]</scope>
    <source>
        <strain evidence="4 5">Miyake</strain>
    </source>
</reference>
<comment type="caution">
    <text evidence="4">The sequence shown here is derived from an EMBL/GenBank/DDBJ whole genome shotgun (WGS) entry which is preliminary data.</text>
</comment>
<feature type="region of interest" description="Disordered" evidence="2">
    <location>
        <begin position="5309"/>
        <end position="5368"/>
    </location>
</feature>
<dbReference type="Proteomes" id="UP000236319">
    <property type="component" value="Unassembled WGS sequence"/>
</dbReference>
<feature type="coiled-coil region" evidence="1">
    <location>
        <begin position="4462"/>
        <end position="4489"/>
    </location>
</feature>
<feature type="compositionally biased region" description="Polar residues" evidence="2">
    <location>
        <begin position="5319"/>
        <end position="5330"/>
    </location>
</feature>
<dbReference type="RefSeq" id="XP_028869495.1">
    <property type="nucleotide sequence ID" value="XM_029013662.1"/>
</dbReference>
<feature type="region of interest" description="Disordered" evidence="2">
    <location>
        <begin position="3800"/>
        <end position="3824"/>
    </location>
</feature>
<keyword evidence="3" id="KW-1133">Transmembrane helix</keyword>
<evidence type="ECO:0000256" key="1">
    <source>
        <dbReference type="SAM" id="Coils"/>
    </source>
</evidence>
<feature type="compositionally biased region" description="Low complexity" evidence="2">
    <location>
        <begin position="5339"/>
        <end position="5358"/>
    </location>
</feature>
<feature type="coiled-coil region" evidence="1">
    <location>
        <begin position="63"/>
        <end position="90"/>
    </location>
</feature>
<feature type="region of interest" description="Disordered" evidence="2">
    <location>
        <begin position="4011"/>
        <end position="4040"/>
    </location>
</feature>